<proteinExistence type="predicted"/>
<accession>A0A173RSW7</accession>
<dbReference type="EMBL" id="CYYC01000003">
    <property type="protein sequence ID" value="CUM81072.1"/>
    <property type="molecule type" value="Genomic_DNA"/>
</dbReference>
<dbReference type="PANTHER" id="PTHR39179:SF1">
    <property type="entry name" value="SPORE COAT PROTEIN I"/>
    <property type="match status" value="1"/>
</dbReference>
<dbReference type="SUPFAM" id="SSF56112">
    <property type="entry name" value="Protein kinase-like (PK-like)"/>
    <property type="match status" value="1"/>
</dbReference>
<dbReference type="InterPro" id="IPR011009">
    <property type="entry name" value="Kinase-like_dom_sf"/>
</dbReference>
<organism evidence="1 3">
    <name type="scientific">Anaerobutyricum hallii</name>
    <dbReference type="NCBI Taxonomy" id="39488"/>
    <lineage>
        <taxon>Bacteria</taxon>
        <taxon>Bacillati</taxon>
        <taxon>Bacillota</taxon>
        <taxon>Clostridia</taxon>
        <taxon>Lachnospirales</taxon>
        <taxon>Lachnospiraceae</taxon>
        <taxon>Anaerobutyricum</taxon>
    </lineage>
</organism>
<evidence type="ECO:0000313" key="2">
    <source>
        <dbReference type="EMBL" id="RHN17773.1"/>
    </source>
</evidence>
<keyword evidence="1" id="KW-0167">Capsid protein</keyword>
<dbReference type="Proteomes" id="UP000095390">
    <property type="component" value="Unassembled WGS sequence"/>
</dbReference>
<evidence type="ECO:0000313" key="1">
    <source>
        <dbReference type="EMBL" id="CUM81072.1"/>
    </source>
</evidence>
<dbReference type="OrthoDB" id="9771902at2"/>
<dbReference type="Proteomes" id="UP000283700">
    <property type="component" value="Unassembled WGS sequence"/>
</dbReference>
<dbReference type="EMBL" id="QRQO01000002">
    <property type="protein sequence ID" value="RHN17773.1"/>
    <property type="molecule type" value="Genomic_DNA"/>
</dbReference>
<protein>
    <submittedName>
        <fullName evidence="2">Spore coat protein CotS</fullName>
    </submittedName>
    <submittedName>
        <fullName evidence="1">Spore coat protein, CotS family</fullName>
    </submittedName>
</protein>
<dbReference type="AlphaFoldDB" id="A0A173RSW7"/>
<dbReference type="Gene3D" id="3.90.1200.10">
    <property type="match status" value="1"/>
</dbReference>
<reference evidence="2 4" key="2">
    <citation type="submission" date="2018-08" db="EMBL/GenBank/DDBJ databases">
        <title>A genome reference for cultivated species of the human gut microbiota.</title>
        <authorList>
            <person name="Zou Y."/>
            <person name="Xue W."/>
            <person name="Luo G."/>
        </authorList>
    </citation>
    <scope>NUCLEOTIDE SEQUENCE [LARGE SCALE GENOMIC DNA]</scope>
    <source>
        <strain evidence="2 4">AF31-17AC</strain>
    </source>
</reference>
<evidence type="ECO:0000313" key="4">
    <source>
        <dbReference type="Proteomes" id="UP000283700"/>
    </source>
</evidence>
<dbReference type="Gene3D" id="3.30.200.20">
    <property type="entry name" value="Phosphorylase Kinase, domain 1"/>
    <property type="match status" value="1"/>
</dbReference>
<evidence type="ECO:0000313" key="3">
    <source>
        <dbReference type="Proteomes" id="UP000095390"/>
    </source>
</evidence>
<sequence>MSEKYKELLEQYDVKVLSTFRSRGTFQCETEQGLALLKEYHGSLQKLALEYEWKEKLANAGFLTTDRYFLTKEESLVTYDRYRTPFVLKHYFKGRECDCRNLSDVAASCRNLAFLHKVSSSIEEIPFENLKTETTSHLFERKNRELRSIRKFIGKVRGKNDFELLYMDCFDSFYKEASHALAHLLKAEADLANTDCGMCHGAYHYHNVLILPDYSVATVNFESLCYQPYLLDLYLFLRKTLEKNHYDYAFFETGISGYSIYRHLTEKDFLFLYLLFLYPEKFWKISNQYYNHRKSWIPPRTLEKLQKVLAQNEERHSFLKQFADFLRTLNINLL</sequence>
<gene>
    <name evidence="2" type="ORF">DWZ29_01145</name>
    <name evidence="1" type="ORF">ERS852578_00385</name>
</gene>
<dbReference type="PANTHER" id="PTHR39179">
    <property type="entry name" value="SPORE COAT PROTEIN I"/>
    <property type="match status" value="1"/>
</dbReference>
<dbReference type="InterPro" id="IPR047175">
    <property type="entry name" value="CotS-like"/>
</dbReference>
<name>A0A173RSW7_9FIRM</name>
<dbReference type="GO" id="GO:0042601">
    <property type="term" value="C:endospore-forming forespore"/>
    <property type="evidence" value="ECO:0007669"/>
    <property type="project" value="TreeGrafter"/>
</dbReference>
<keyword evidence="1" id="KW-0946">Virion</keyword>
<dbReference type="RefSeq" id="WP_022169574.1">
    <property type="nucleotide sequence ID" value="NZ_CYYC01000003.1"/>
</dbReference>
<reference evidence="1 3" key="1">
    <citation type="submission" date="2015-09" db="EMBL/GenBank/DDBJ databases">
        <authorList>
            <consortium name="Pathogen Informatics"/>
        </authorList>
    </citation>
    <scope>NUCLEOTIDE SEQUENCE [LARGE SCALE GENOMIC DNA]</scope>
    <source>
        <strain evidence="1 3">2789STDY5834966</strain>
    </source>
</reference>